<name>A0A0H5R9L3_9EUKA</name>
<dbReference type="EMBL" id="HACM01009930">
    <property type="protein sequence ID" value="CRZ10372.1"/>
    <property type="molecule type" value="Transcribed_RNA"/>
</dbReference>
<sequence length="136" mass="15253">MGDRCCPVVQYLITNSIHWGITVSVLVVFYQGDLEHINSQSRLLLLLSHAVCRAPVIVFESGFRLTMSHFSKDASCSHSFTNPPKTNLNLSSALSQLDTQATKRKRKAKNVTSYQCPVKSDHDHDEEMSDKVNEDS</sequence>
<feature type="region of interest" description="Disordered" evidence="1">
    <location>
        <begin position="99"/>
        <end position="136"/>
    </location>
</feature>
<dbReference type="AlphaFoldDB" id="A0A0H5R9L3"/>
<protein>
    <submittedName>
        <fullName evidence="2">Uncharacterized protein</fullName>
    </submittedName>
</protein>
<organism evidence="2">
    <name type="scientific">Spongospora subterranea</name>
    <dbReference type="NCBI Taxonomy" id="70186"/>
    <lineage>
        <taxon>Eukaryota</taxon>
        <taxon>Sar</taxon>
        <taxon>Rhizaria</taxon>
        <taxon>Endomyxa</taxon>
        <taxon>Phytomyxea</taxon>
        <taxon>Plasmodiophorida</taxon>
        <taxon>Plasmodiophoridae</taxon>
        <taxon>Spongospora</taxon>
    </lineage>
</organism>
<reference evidence="2" key="1">
    <citation type="submission" date="2015-04" db="EMBL/GenBank/DDBJ databases">
        <title>The genome sequence of the plant pathogenic Rhizarian Plasmodiophora brassicae reveals insights in its biotrophic life cycle and the origin of chitin synthesis.</title>
        <authorList>
            <person name="Schwelm A."/>
            <person name="Fogelqvist J."/>
            <person name="Knaust A."/>
            <person name="Julke S."/>
            <person name="Lilja T."/>
            <person name="Dhandapani V."/>
            <person name="Bonilla-Rosso G."/>
            <person name="Karlsson M."/>
            <person name="Shevchenko A."/>
            <person name="Choi S.R."/>
            <person name="Kim H.G."/>
            <person name="Park J.Y."/>
            <person name="Lim Y.P."/>
            <person name="Ludwig-Muller J."/>
            <person name="Dixelius C."/>
        </authorList>
    </citation>
    <scope>NUCLEOTIDE SEQUENCE</scope>
    <source>
        <tissue evidence="2">Potato root galls</tissue>
    </source>
</reference>
<evidence type="ECO:0000313" key="2">
    <source>
        <dbReference type="EMBL" id="CRZ10372.1"/>
    </source>
</evidence>
<feature type="compositionally biased region" description="Basic and acidic residues" evidence="1">
    <location>
        <begin position="119"/>
        <end position="136"/>
    </location>
</feature>
<proteinExistence type="predicted"/>
<evidence type="ECO:0000256" key="1">
    <source>
        <dbReference type="SAM" id="MobiDB-lite"/>
    </source>
</evidence>
<accession>A0A0H5R9L3</accession>